<dbReference type="Proteomes" id="UP000007800">
    <property type="component" value="Unassembled WGS sequence"/>
</dbReference>
<gene>
    <name evidence="2" type="ORF">Pmar_PMAR020231</name>
</gene>
<organism evidence="3">
    <name type="scientific">Perkinsus marinus (strain ATCC 50983 / TXsc)</name>
    <dbReference type="NCBI Taxonomy" id="423536"/>
    <lineage>
        <taxon>Eukaryota</taxon>
        <taxon>Sar</taxon>
        <taxon>Alveolata</taxon>
        <taxon>Perkinsozoa</taxon>
        <taxon>Perkinsea</taxon>
        <taxon>Perkinsida</taxon>
        <taxon>Perkinsidae</taxon>
        <taxon>Perkinsus</taxon>
    </lineage>
</organism>
<dbReference type="InParanoid" id="C5LTX6"/>
<feature type="region of interest" description="Disordered" evidence="1">
    <location>
        <begin position="276"/>
        <end position="300"/>
    </location>
</feature>
<proteinExistence type="predicted"/>
<evidence type="ECO:0000256" key="1">
    <source>
        <dbReference type="SAM" id="MobiDB-lite"/>
    </source>
</evidence>
<keyword evidence="3" id="KW-1185">Reference proteome</keyword>
<dbReference type="RefSeq" id="XP_002767057.1">
    <property type="nucleotide sequence ID" value="XM_002767011.1"/>
</dbReference>
<sequence>MLPETTPVLPPSTSRASLTQYNARGSVLGAAVPSALAAEPAMFSVYAPKAVNVPPSQGGPSGTFSLPSPLLMQHFLPQPQATGGMYKVQRASSSTAALLAGGVSTEGSTQGLHTYAQRLQTPEDTPRLYELPVGPAALHCSRTTCSQLGGTTASGNIYCRGERGRAFNVVPGEATKYGAAGSGKRRSQGGIVALVARRAQKAAGREGAPVLQGEPIEACSKVLDTASASNNYNAKEVARVMEENASLRRRVSTLERKLADLQAELEVKDHLLETAKINTNDGHQTERNTPNSAKLSNSSKQSAMGLELMASRLVALMRGGIANLLYPP</sequence>
<dbReference type="EMBL" id="GG685423">
    <property type="protein sequence ID" value="EEQ99774.1"/>
    <property type="molecule type" value="Genomic_DNA"/>
</dbReference>
<evidence type="ECO:0000313" key="3">
    <source>
        <dbReference type="Proteomes" id="UP000007800"/>
    </source>
</evidence>
<reference evidence="2 3" key="1">
    <citation type="submission" date="2008-07" db="EMBL/GenBank/DDBJ databases">
        <authorList>
            <person name="El-Sayed N."/>
            <person name="Caler E."/>
            <person name="Inman J."/>
            <person name="Amedeo P."/>
            <person name="Hass B."/>
            <person name="Wortman J."/>
        </authorList>
    </citation>
    <scope>NUCLEOTIDE SEQUENCE [LARGE SCALE GENOMIC DNA]</scope>
    <source>
        <strain evidence="3">ATCC 50983 / TXsc</strain>
    </source>
</reference>
<dbReference type="AlphaFoldDB" id="C5LTX6"/>
<protein>
    <submittedName>
        <fullName evidence="2">Uncharacterized protein</fullName>
    </submittedName>
</protein>
<name>C5LTX6_PERM5</name>
<accession>C5LTX6</accession>
<evidence type="ECO:0000313" key="2">
    <source>
        <dbReference type="EMBL" id="EEQ99774.1"/>
    </source>
</evidence>
<dbReference type="GeneID" id="9051789"/>